<dbReference type="Proteomes" id="UP000577362">
    <property type="component" value="Unassembled WGS sequence"/>
</dbReference>
<sequence>MQTIADIFDAFGGSSAVARVLGVGASTASEMKRRGNIPPKYWMGIVEGAKRLDLPGVTYEALAKIHAGAVGGAPGAVSDQAPEASEAAQ</sequence>
<dbReference type="GO" id="GO:0003677">
    <property type="term" value="F:DNA binding"/>
    <property type="evidence" value="ECO:0007669"/>
    <property type="project" value="InterPro"/>
</dbReference>
<dbReference type="InterPro" id="IPR059216">
    <property type="entry name" value="LeuA_carph_isopro_dom"/>
</dbReference>
<keyword evidence="2" id="KW-1185">Reference proteome</keyword>
<name>A0A840BWM7_9HYPH</name>
<gene>
    <name evidence="1" type="ORF">GGR16_002379</name>
</gene>
<evidence type="ECO:0008006" key="3">
    <source>
        <dbReference type="Google" id="ProtNLM"/>
    </source>
</evidence>
<protein>
    <recommendedName>
        <fullName evidence="3">DNA-binding protein</fullName>
    </recommendedName>
</protein>
<dbReference type="SUPFAM" id="SSF47413">
    <property type="entry name" value="lambda repressor-like DNA-binding domains"/>
    <property type="match status" value="1"/>
</dbReference>
<dbReference type="Gene3D" id="1.10.260.40">
    <property type="entry name" value="lambda repressor-like DNA-binding domains"/>
    <property type="match status" value="1"/>
</dbReference>
<evidence type="ECO:0000313" key="1">
    <source>
        <dbReference type="EMBL" id="MBB4017350.1"/>
    </source>
</evidence>
<dbReference type="EMBL" id="JACIEN010000002">
    <property type="protein sequence ID" value="MBB4017350.1"/>
    <property type="molecule type" value="Genomic_DNA"/>
</dbReference>
<dbReference type="InterPro" id="IPR010982">
    <property type="entry name" value="Lambda_DNA-bd_dom_sf"/>
</dbReference>
<dbReference type="RefSeq" id="WP_183316707.1">
    <property type="nucleotide sequence ID" value="NZ_JACIEN010000002.1"/>
</dbReference>
<accession>A0A840BWM7</accession>
<comment type="caution">
    <text evidence="1">The sequence shown here is derived from an EMBL/GenBank/DDBJ whole genome shotgun (WGS) entry which is preliminary data.</text>
</comment>
<dbReference type="AlphaFoldDB" id="A0A840BWM7"/>
<organism evidence="1 2">
    <name type="scientific">Chelatococcus caeni</name>
    <dbReference type="NCBI Taxonomy" id="1348468"/>
    <lineage>
        <taxon>Bacteria</taxon>
        <taxon>Pseudomonadati</taxon>
        <taxon>Pseudomonadota</taxon>
        <taxon>Alphaproteobacteria</taxon>
        <taxon>Hyphomicrobiales</taxon>
        <taxon>Chelatococcaceae</taxon>
        <taxon>Chelatococcus</taxon>
    </lineage>
</organism>
<evidence type="ECO:0000313" key="2">
    <source>
        <dbReference type="Proteomes" id="UP000577362"/>
    </source>
</evidence>
<proteinExistence type="predicted"/>
<dbReference type="NCBIfam" id="NF046037">
    <property type="entry name" value="carphisopro"/>
    <property type="match status" value="1"/>
</dbReference>
<reference evidence="1 2" key="1">
    <citation type="submission" date="2020-08" db="EMBL/GenBank/DDBJ databases">
        <title>Genomic Encyclopedia of Type Strains, Phase IV (KMG-IV): sequencing the most valuable type-strain genomes for metagenomic binning, comparative biology and taxonomic classification.</title>
        <authorList>
            <person name="Goeker M."/>
        </authorList>
    </citation>
    <scope>NUCLEOTIDE SEQUENCE [LARGE SCALE GENOMIC DNA]</scope>
    <source>
        <strain evidence="1 2">DSM 103737</strain>
    </source>
</reference>